<proteinExistence type="predicted"/>
<organism evidence="2 3">
    <name type="scientific">Arcicella gelida</name>
    <dbReference type="NCBI Taxonomy" id="2984195"/>
    <lineage>
        <taxon>Bacteria</taxon>
        <taxon>Pseudomonadati</taxon>
        <taxon>Bacteroidota</taxon>
        <taxon>Cytophagia</taxon>
        <taxon>Cytophagales</taxon>
        <taxon>Flectobacillaceae</taxon>
        <taxon>Arcicella</taxon>
    </lineage>
</organism>
<dbReference type="RefSeq" id="WP_323698255.1">
    <property type="nucleotide sequence ID" value="NZ_JAYGIL010000025.1"/>
</dbReference>
<sequence length="121" mass="13366">MAKYIFILLFTTSCSLFTGVNTVTTTIDATKDTTFFLNGKGGGPSIIFDINGYLSDSTLIEIAYHESKDNPNTNLTLTIPLNAGKVHLKDVRRDFYGAHAKISFKHLENKKGKLKISASMF</sequence>
<evidence type="ECO:0000256" key="1">
    <source>
        <dbReference type="SAM" id="SignalP"/>
    </source>
</evidence>
<protein>
    <recommendedName>
        <fullName evidence="4">Lipoprotein</fullName>
    </recommendedName>
</protein>
<reference evidence="2 3" key="1">
    <citation type="submission" date="2023-12" db="EMBL/GenBank/DDBJ databases">
        <title>Novel species of the genus Arcicella isolated from rivers.</title>
        <authorList>
            <person name="Lu H."/>
        </authorList>
    </citation>
    <scope>NUCLEOTIDE SEQUENCE [LARGE SCALE GENOMIC DNA]</scope>
    <source>
        <strain evidence="2 3">DC2W</strain>
    </source>
</reference>
<feature type="chain" id="PRO_5047298696" description="Lipoprotein" evidence="1">
    <location>
        <begin position="19"/>
        <end position="121"/>
    </location>
</feature>
<evidence type="ECO:0000313" key="2">
    <source>
        <dbReference type="EMBL" id="MEA5404822.1"/>
    </source>
</evidence>
<comment type="caution">
    <text evidence="2">The sequence shown here is derived from an EMBL/GenBank/DDBJ whole genome shotgun (WGS) entry which is preliminary data.</text>
</comment>
<keyword evidence="3" id="KW-1185">Reference proteome</keyword>
<dbReference type="EMBL" id="JAYGIL010000025">
    <property type="protein sequence ID" value="MEA5404822.1"/>
    <property type="molecule type" value="Genomic_DNA"/>
</dbReference>
<accession>A0ABU5S8L9</accession>
<name>A0ABU5S8L9_9BACT</name>
<gene>
    <name evidence="2" type="ORF">VB776_17945</name>
</gene>
<dbReference type="Proteomes" id="UP001303899">
    <property type="component" value="Unassembled WGS sequence"/>
</dbReference>
<feature type="signal peptide" evidence="1">
    <location>
        <begin position="1"/>
        <end position="18"/>
    </location>
</feature>
<evidence type="ECO:0008006" key="4">
    <source>
        <dbReference type="Google" id="ProtNLM"/>
    </source>
</evidence>
<keyword evidence="1" id="KW-0732">Signal</keyword>
<evidence type="ECO:0000313" key="3">
    <source>
        <dbReference type="Proteomes" id="UP001303899"/>
    </source>
</evidence>